<name>A0A369KS85_9BACT</name>
<feature type="domain" description="Solute-binding protein family 5" evidence="1">
    <location>
        <begin position="48"/>
        <end position="401"/>
    </location>
</feature>
<dbReference type="AlphaFoldDB" id="A0A369KS85"/>
<protein>
    <recommendedName>
        <fullName evidence="1">Solute-binding protein family 5 domain-containing protein</fullName>
    </recommendedName>
</protein>
<evidence type="ECO:0000259" key="1">
    <source>
        <dbReference type="Pfam" id="PF00496"/>
    </source>
</evidence>
<comment type="caution">
    <text evidence="2">The sequence shown here is derived from an EMBL/GenBank/DDBJ whole genome shotgun (WGS) entry which is preliminary data.</text>
</comment>
<reference evidence="2" key="1">
    <citation type="submission" date="2018-04" db="EMBL/GenBank/DDBJ databases">
        <title>Draft genome sequence of the Candidatus Spirobacillus cienkowskii, a pathogen of freshwater Daphnia species, reconstructed from hemolymph metagenomic reads.</title>
        <authorList>
            <person name="Bresciani L."/>
            <person name="Lemos L.N."/>
            <person name="Wale N."/>
            <person name="Lin J.Y."/>
            <person name="Fernandes G.R."/>
            <person name="Duffy M.A."/>
            <person name="Rodrigues J.M."/>
        </authorList>
    </citation>
    <scope>NUCLEOTIDE SEQUENCE [LARGE SCALE GENOMIC DNA]</scope>
    <source>
        <strain evidence="2">Binning01</strain>
    </source>
</reference>
<dbReference type="Gene3D" id="3.10.105.10">
    <property type="entry name" value="Dipeptide-binding Protein, Domain 3"/>
    <property type="match status" value="1"/>
</dbReference>
<dbReference type="InterPro" id="IPR000914">
    <property type="entry name" value="SBP_5_dom"/>
</dbReference>
<organism evidence="2 3">
    <name type="scientific">Spirobacillus cienkowskii</name>
    <dbReference type="NCBI Taxonomy" id="495820"/>
    <lineage>
        <taxon>Bacteria</taxon>
        <taxon>Pseudomonadati</taxon>
        <taxon>Bdellovibrionota</taxon>
        <taxon>Oligoflexia</taxon>
        <taxon>Silvanigrellales</taxon>
        <taxon>Spirobacillus</taxon>
    </lineage>
</organism>
<sequence length="489" mass="56168">MFDSETIVFYCESKVAPLWSYAAPANCRGSFNPAVLGLLFYIDKNAELKPSAIDKYSWDFKHQHYKLILKDNLYFQNGRKVTAKDFEFSILRFFFTKEANIASTFMSNLLGTEKIQRGQPYQSGVIEGIQILDDKTIILKPAKYNPNFLYTFALADYALVPQEELQNDLLTWKTWPIGSGPYKVKSFDAKTGIYHLKLDKEKEYPNAPKKILFESNYIYEPDLTLKDKEAAVSKKYKKETMFASFYIRLLNFNFSSSLGKDLDFRKAVSFALSQSKISKATVPKTQPLYETIPIGGIGRINVGELHNINEAKKLFKKVLGENYNNTIFKVPYTPDIYLGEEYLNIIKDQLSLAGFKVEFVKTTNLWNPFNNEFKDSPMYLCSQGADFIDPLVSFSKYRKGGPAADRYPSDPELGALIEETKDSNNRNLLNERLKLISNYFHEYKIVIPLFNVPTTAYYKANKIKNVGDQFGGATFYLFHVELNKKQKIN</sequence>
<evidence type="ECO:0000313" key="2">
    <source>
        <dbReference type="EMBL" id="RDB36250.1"/>
    </source>
</evidence>
<accession>A0A369KS85</accession>
<dbReference type="InterPro" id="IPR039424">
    <property type="entry name" value="SBP_5"/>
</dbReference>
<gene>
    <name evidence="2" type="ORF">DCC88_06120</name>
</gene>
<dbReference type="Pfam" id="PF00496">
    <property type="entry name" value="SBP_bac_5"/>
    <property type="match status" value="1"/>
</dbReference>
<keyword evidence="3" id="KW-1185">Reference proteome</keyword>
<dbReference type="GO" id="GO:0015833">
    <property type="term" value="P:peptide transport"/>
    <property type="evidence" value="ECO:0007669"/>
    <property type="project" value="TreeGrafter"/>
</dbReference>
<evidence type="ECO:0000313" key="3">
    <source>
        <dbReference type="Proteomes" id="UP000253934"/>
    </source>
</evidence>
<dbReference type="EMBL" id="QOVW01000064">
    <property type="protein sequence ID" value="RDB36250.1"/>
    <property type="molecule type" value="Genomic_DNA"/>
</dbReference>
<dbReference type="SUPFAM" id="SSF53850">
    <property type="entry name" value="Periplasmic binding protein-like II"/>
    <property type="match status" value="1"/>
</dbReference>
<dbReference type="GO" id="GO:1904680">
    <property type="term" value="F:peptide transmembrane transporter activity"/>
    <property type="evidence" value="ECO:0007669"/>
    <property type="project" value="TreeGrafter"/>
</dbReference>
<proteinExistence type="predicted"/>
<dbReference type="Gene3D" id="3.40.190.10">
    <property type="entry name" value="Periplasmic binding protein-like II"/>
    <property type="match status" value="1"/>
</dbReference>
<dbReference type="PANTHER" id="PTHR30290">
    <property type="entry name" value="PERIPLASMIC BINDING COMPONENT OF ABC TRANSPORTER"/>
    <property type="match status" value="1"/>
</dbReference>
<dbReference type="Proteomes" id="UP000253934">
    <property type="component" value="Unassembled WGS sequence"/>
</dbReference>